<dbReference type="InterPro" id="IPR037524">
    <property type="entry name" value="PA14/GLEYA"/>
</dbReference>
<dbReference type="Gene3D" id="3.90.182.10">
    <property type="entry name" value="Toxin - Anthrax Protective Antigen,domain 1"/>
    <property type="match status" value="1"/>
</dbReference>
<accession>A0ABZ2LZ99</accession>
<evidence type="ECO:0000313" key="4">
    <source>
        <dbReference type="Proteomes" id="UP001370348"/>
    </source>
</evidence>
<organism evidence="3 4">
    <name type="scientific">Pendulispora albinea</name>
    <dbReference type="NCBI Taxonomy" id="2741071"/>
    <lineage>
        <taxon>Bacteria</taxon>
        <taxon>Pseudomonadati</taxon>
        <taxon>Myxococcota</taxon>
        <taxon>Myxococcia</taxon>
        <taxon>Myxococcales</taxon>
        <taxon>Sorangiineae</taxon>
        <taxon>Pendulisporaceae</taxon>
        <taxon>Pendulispora</taxon>
    </lineage>
</organism>
<evidence type="ECO:0000259" key="2">
    <source>
        <dbReference type="PROSITE" id="PS51820"/>
    </source>
</evidence>
<dbReference type="PROSITE" id="PS51820">
    <property type="entry name" value="PA14"/>
    <property type="match status" value="1"/>
</dbReference>
<gene>
    <name evidence="3" type="ORF">LZC94_03100</name>
</gene>
<proteinExistence type="predicted"/>
<sequence length="219" mass="23511">MTIRLAQDHAQGNQKPWLVDATPTTQKPGGARNFDDAALAVGQTFYDSVSDIRITVNALSASGAEVLVDVNKSTDPPGNGIGLAGSYFDNADLTVLKMTRTDRTVNFDWTGGSPDPSVSPTTFSVRWQGFLVPQSTGVHAFYTTTDDGVRLGIGNTRIITNWVAGGLRENSGQISLNKGQRYLVRMEYFQDQGGAAAKLEWATPSSGRAVIPTSQLLPF</sequence>
<feature type="region of interest" description="Disordered" evidence="1">
    <location>
        <begin position="1"/>
        <end position="20"/>
    </location>
</feature>
<reference evidence="3 4" key="1">
    <citation type="submission" date="2021-12" db="EMBL/GenBank/DDBJ databases">
        <title>Discovery of the Pendulisporaceae a myxobacterial family with distinct sporulation behavior and unique specialized metabolism.</title>
        <authorList>
            <person name="Garcia R."/>
            <person name="Popoff A."/>
            <person name="Bader C.D."/>
            <person name="Loehr J."/>
            <person name="Walesch S."/>
            <person name="Walt C."/>
            <person name="Boldt J."/>
            <person name="Bunk B."/>
            <person name="Haeckl F.J.F.P.J."/>
            <person name="Gunesch A.P."/>
            <person name="Birkelbach J."/>
            <person name="Nuebel U."/>
            <person name="Pietschmann T."/>
            <person name="Bach T."/>
            <person name="Mueller R."/>
        </authorList>
    </citation>
    <scope>NUCLEOTIDE SEQUENCE [LARGE SCALE GENOMIC DNA]</scope>
    <source>
        <strain evidence="3 4">MSr11954</strain>
    </source>
</reference>
<protein>
    <submittedName>
        <fullName evidence="3">PA14 domain-containing protein</fullName>
    </submittedName>
</protein>
<dbReference type="Pfam" id="PF07691">
    <property type="entry name" value="PA14"/>
    <property type="match status" value="1"/>
</dbReference>
<dbReference type="InterPro" id="IPR011658">
    <property type="entry name" value="PA14_dom"/>
</dbReference>
<dbReference type="SMART" id="SM00758">
    <property type="entry name" value="PA14"/>
    <property type="match status" value="1"/>
</dbReference>
<dbReference type="Proteomes" id="UP001370348">
    <property type="component" value="Chromosome"/>
</dbReference>
<dbReference type="RefSeq" id="WP_394825898.1">
    <property type="nucleotide sequence ID" value="NZ_CP089984.1"/>
</dbReference>
<name>A0ABZ2LZ99_9BACT</name>
<evidence type="ECO:0000313" key="3">
    <source>
        <dbReference type="EMBL" id="WXB16269.1"/>
    </source>
</evidence>
<feature type="domain" description="PA14" evidence="2">
    <location>
        <begin position="78"/>
        <end position="215"/>
    </location>
</feature>
<dbReference type="SUPFAM" id="SSF56988">
    <property type="entry name" value="Anthrax protective antigen"/>
    <property type="match status" value="1"/>
</dbReference>
<evidence type="ECO:0000256" key="1">
    <source>
        <dbReference type="SAM" id="MobiDB-lite"/>
    </source>
</evidence>
<dbReference type="EMBL" id="CP089984">
    <property type="protein sequence ID" value="WXB16269.1"/>
    <property type="molecule type" value="Genomic_DNA"/>
</dbReference>
<keyword evidence="4" id="KW-1185">Reference proteome</keyword>